<organism evidence="2 3">
    <name type="scientific">Bemisia tabaci</name>
    <name type="common">Sweetpotato whitefly</name>
    <name type="synonym">Aleurodes tabaci</name>
    <dbReference type="NCBI Taxonomy" id="7038"/>
    <lineage>
        <taxon>Eukaryota</taxon>
        <taxon>Metazoa</taxon>
        <taxon>Ecdysozoa</taxon>
        <taxon>Arthropoda</taxon>
        <taxon>Hexapoda</taxon>
        <taxon>Insecta</taxon>
        <taxon>Pterygota</taxon>
        <taxon>Neoptera</taxon>
        <taxon>Paraneoptera</taxon>
        <taxon>Hemiptera</taxon>
        <taxon>Sternorrhyncha</taxon>
        <taxon>Aleyrodoidea</taxon>
        <taxon>Aleyrodidae</taxon>
        <taxon>Aleyrodinae</taxon>
        <taxon>Bemisia</taxon>
    </lineage>
</organism>
<protein>
    <submittedName>
        <fullName evidence="2">Uncharacterized protein</fullName>
    </submittedName>
</protein>
<evidence type="ECO:0000256" key="1">
    <source>
        <dbReference type="SAM" id="MobiDB-lite"/>
    </source>
</evidence>
<feature type="compositionally biased region" description="Polar residues" evidence="1">
    <location>
        <begin position="172"/>
        <end position="185"/>
    </location>
</feature>
<feature type="region of interest" description="Disordered" evidence="1">
    <location>
        <begin position="16"/>
        <end position="234"/>
    </location>
</feature>
<keyword evidence="3" id="KW-1185">Reference proteome</keyword>
<evidence type="ECO:0000313" key="3">
    <source>
        <dbReference type="Proteomes" id="UP001152759"/>
    </source>
</evidence>
<sequence length="509" mass="56907">MQFSVIFTFLYVPGKRTLSRENTPPSRPSCVASPDLSRVGLPYDVPTAPTSSSPKSSASPSKTRQRSPPRPQPSSKSQSQIPPTTRPTPSPILSTVELSEPLPVAPSFLPPSRAPPSSPQNSPKNSLRSSPKNSPKPSSPPLPKLSPLPSPKPKPRSSPSPPQKPPTSSPQGTIRASSVGDQLSGSPPFMHKSPPPPQPKPKWRFPLAAMPVSPPASPPPTVQPKPNPAKPRSSFRLTKWRNDELIDPEQYMAPMVSADPNQILYRRLQNELLRYFARDDNPPQRDAFRMELVKIWEAECKLIPMYEAEIGKTFLKKFCLKELDPEDHVPVCESVPLKQGCMIQCAKSWGYIFIPGGNGSGDATDVFACGSLIPITRGEVSRDPEHAPKINPMTGDITHVCNCALAPELYKLFDMYKISYPKFMQAKDESQERALEFLETEFWPHRIMLMSHKEFLDWVVELFRKHKIPNPEDDYSLYEKKTKALGGEADEKAEDGYWKQQNFYRAERV</sequence>
<feature type="compositionally biased region" description="Low complexity" evidence="1">
    <location>
        <begin position="73"/>
        <end position="83"/>
    </location>
</feature>
<reference evidence="2" key="1">
    <citation type="submission" date="2021-12" db="EMBL/GenBank/DDBJ databases">
        <authorList>
            <person name="King R."/>
        </authorList>
    </citation>
    <scope>NUCLEOTIDE SEQUENCE</scope>
</reference>
<dbReference type="Proteomes" id="UP001152759">
    <property type="component" value="Chromosome 4"/>
</dbReference>
<evidence type="ECO:0000313" key="2">
    <source>
        <dbReference type="EMBL" id="CAH0769893.1"/>
    </source>
</evidence>
<feature type="compositionally biased region" description="Pro residues" evidence="1">
    <location>
        <begin position="212"/>
        <end position="229"/>
    </location>
</feature>
<dbReference type="EMBL" id="OU963865">
    <property type="protein sequence ID" value="CAH0769893.1"/>
    <property type="molecule type" value="Genomic_DNA"/>
</dbReference>
<proteinExistence type="predicted"/>
<feature type="compositionally biased region" description="Pro residues" evidence="1">
    <location>
        <begin position="137"/>
        <end position="168"/>
    </location>
</feature>
<accession>A0A9P0CF94</accession>
<dbReference type="AlphaFoldDB" id="A0A9P0CF94"/>
<gene>
    <name evidence="2" type="ORF">BEMITA_LOCUS6828</name>
</gene>
<feature type="compositionally biased region" description="Low complexity" evidence="1">
    <location>
        <begin position="46"/>
        <end position="62"/>
    </location>
</feature>
<name>A0A9P0CF94_BEMTA</name>
<feature type="compositionally biased region" description="Pro residues" evidence="1">
    <location>
        <begin position="108"/>
        <end position="118"/>
    </location>
</feature>
<feature type="compositionally biased region" description="Low complexity" evidence="1">
    <location>
        <begin position="119"/>
        <end position="136"/>
    </location>
</feature>